<comment type="caution">
    <text evidence="2">The sequence shown here is derived from an EMBL/GenBank/DDBJ whole genome shotgun (WGS) entry which is preliminary data.</text>
</comment>
<organism evidence="2 3">
    <name type="scientific">Hymenobacter guriensis</name>
    <dbReference type="NCBI Taxonomy" id="2793065"/>
    <lineage>
        <taxon>Bacteria</taxon>
        <taxon>Pseudomonadati</taxon>
        <taxon>Bacteroidota</taxon>
        <taxon>Cytophagia</taxon>
        <taxon>Cytophagales</taxon>
        <taxon>Hymenobacteraceae</taxon>
        <taxon>Hymenobacter</taxon>
    </lineage>
</organism>
<reference evidence="2 3" key="1">
    <citation type="submission" date="2020-11" db="EMBL/GenBank/DDBJ databases">
        <title>Hymenobacter sp.</title>
        <authorList>
            <person name="Kim M.K."/>
        </authorList>
    </citation>
    <scope>NUCLEOTIDE SEQUENCE [LARGE SCALE GENOMIC DNA]</scope>
    <source>
        <strain evidence="2 3">BT594</strain>
    </source>
</reference>
<keyword evidence="1" id="KW-0812">Transmembrane</keyword>
<keyword evidence="1" id="KW-1133">Transmembrane helix</keyword>
<keyword evidence="1" id="KW-0472">Membrane</keyword>
<protein>
    <submittedName>
        <fullName evidence="2">Superinfection immunity protein</fullName>
    </submittedName>
</protein>
<gene>
    <name evidence="2" type="ORF">I5L79_11705</name>
</gene>
<dbReference type="Proteomes" id="UP000601099">
    <property type="component" value="Unassembled WGS sequence"/>
</dbReference>
<proteinExistence type="predicted"/>
<dbReference type="InterPro" id="IPR016410">
    <property type="entry name" value="Phage_imm"/>
</dbReference>
<sequence length="90" mass="10231">MKQILGEIIAYPVKYLHNLGVTGIPLFILAVLIVIAEIYCYITPYIIASKCSSRFLPHVFIINVFFGWTLIGWILALYLALKRYQAPNVS</sequence>
<feature type="transmembrane region" description="Helical" evidence="1">
    <location>
        <begin position="59"/>
        <end position="81"/>
    </location>
</feature>
<feature type="transmembrane region" description="Helical" evidence="1">
    <location>
        <begin position="24"/>
        <end position="47"/>
    </location>
</feature>
<dbReference type="Pfam" id="PF14373">
    <property type="entry name" value="Imm_superinfect"/>
    <property type="match status" value="1"/>
</dbReference>
<accession>A0ABS0L270</accession>
<evidence type="ECO:0000313" key="2">
    <source>
        <dbReference type="EMBL" id="MBG8554216.1"/>
    </source>
</evidence>
<dbReference type="EMBL" id="JADWYK010000006">
    <property type="protein sequence ID" value="MBG8554216.1"/>
    <property type="molecule type" value="Genomic_DNA"/>
</dbReference>
<evidence type="ECO:0000313" key="3">
    <source>
        <dbReference type="Proteomes" id="UP000601099"/>
    </source>
</evidence>
<keyword evidence="3" id="KW-1185">Reference proteome</keyword>
<name>A0ABS0L270_9BACT</name>
<evidence type="ECO:0000256" key="1">
    <source>
        <dbReference type="SAM" id="Phobius"/>
    </source>
</evidence>